<dbReference type="RefSeq" id="WP_368634615.1">
    <property type="nucleotide sequence ID" value="NZ_JBFRHK010000001.1"/>
</dbReference>
<protein>
    <submittedName>
        <fullName evidence="2">AAA family ATPase</fullName>
    </submittedName>
</protein>
<dbReference type="EMBL" id="JBFRHK010000001">
    <property type="protein sequence ID" value="MEX3743565.1"/>
    <property type="molecule type" value="Genomic_DNA"/>
</dbReference>
<keyword evidence="3" id="KW-1185">Reference proteome</keyword>
<dbReference type="Pfam" id="PF13175">
    <property type="entry name" value="AAA_15"/>
    <property type="match status" value="1"/>
</dbReference>
<dbReference type="InterPro" id="IPR041685">
    <property type="entry name" value="AAA_GajA/Old/RecF-like"/>
</dbReference>
<accession>A0ABV3VQB4</accession>
<name>A0ABV3VQB4_9BACI</name>
<sequence>MDKIRIRNLRSLKDTKDIDIKPLTILVGKNSSGKSTFLRFFPLMKQTLSTKKNEPILWYSKQNVDFGSFTDAINRKNKDSIIGFDFKFTLFEDSGEFVIYQLMAFPLEVFLSVELKEKQLSKISISNSYFKIEIIEQNEKYIIYINNQKVESSIKISNLGVFDDFLPEFEVYKTNENTIGRITLPMYFNKSLIKLLIAYSEKNYEAVNHEKLKSEYENFISKFSLARMGLIVNRDIDTLLKLEELMSNDDDDLREDTTYSKKYYVNDQDYQYEFDFNSNKDINILHEFLKNSPEDEYKHFSNLLIGVYLERLLLKCNSYLKEYFSKVHYIAPIRASAERYYRIQGLAVDEIDPQGENIPMAINHLSDLEKDNFKAWMKQNFGFEITTKNIVGHVTLNISFDNEENLNLTDTGFGFSQILPMVLLLWRIENNKAYIRETPPWLDVKKATHTIVIEQPELHLHPALQARLIDAFVNCIKVANKRGIQLNIIIETHSETIVNRVGKLIYKELVDSTQVNVLIFGDNKNSNPSESSITSVSFTEEGTIENWPLGFFYPEV</sequence>
<gene>
    <name evidence="2" type="ORF">AB1300_00295</name>
</gene>
<dbReference type="InterPro" id="IPR027417">
    <property type="entry name" value="P-loop_NTPase"/>
</dbReference>
<dbReference type="PANTHER" id="PTHR43581">
    <property type="entry name" value="ATP/GTP PHOSPHATASE"/>
    <property type="match status" value="1"/>
</dbReference>
<dbReference type="SUPFAM" id="SSF52540">
    <property type="entry name" value="P-loop containing nucleoside triphosphate hydrolases"/>
    <property type="match status" value="1"/>
</dbReference>
<dbReference type="Proteomes" id="UP001558534">
    <property type="component" value="Unassembled WGS sequence"/>
</dbReference>
<reference evidence="2 3" key="1">
    <citation type="submission" date="2024-07" db="EMBL/GenBank/DDBJ databases">
        <title>Characterization of a bacterium isolated from hydrolysated instant sea cucumber by whole-genome sequencing and metabolomics.</title>
        <authorList>
            <person name="Luo X."/>
            <person name="Zhang Z."/>
            <person name="Zheng Z."/>
            <person name="Zhang W."/>
            <person name="Ming T."/>
            <person name="Jiao L."/>
            <person name="Su X."/>
            <person name="Kong F."/>
            <person name="Xu J."/>
        </authorList>
    </citation>
    <scope>NUCLEOTIDE SEQUENCE [LARGE SCALE GENOMIC DNA]</scope>
    <source>
        <strain evidence="2 3">XL-2024</strain>
    </source>
</reference>
<dbReference type="InterPro" id="IPR051396">
    <property type="entry name" value="Bact_Antivir_Def_Nuclease"/>
</dbReference>
<dbReference type="PANTHER" id="PTHR43581:SF2">
    <property type="entry name" value="EXCINUCLEASE ATPASE SUBUNIT"/>
    <property type="match status" value="1"/>
</dbReference>
<evidence type="ECO:0000313" key="3">
    <source>
        <dbReference type="Proteomes" id="UP001558534"/>
    </source>
</evidence>
<evidence type="ECO:0000259" key="1">
    <source>
        <dbReference type="Pfam" id="PF13175"/>
    </source>
</evidence>
<organism evidence="2 3">
    <name type="scientific">Lysinibacillus xylanilyticus</name>
    <dbReference type="NCBI Taxonomy" id="582475"/>
    <lineage>
        <taxon>Bacteria</taxon>
        <taxon>Bacillati</taxon>
        <taxon>Bacillota</taxon>
        <taxon>Bacilli</taxon>
        <taxon>Bacillales</taxon>
        <taxon>Bacillaceae</taxon>
        <taxon>Lysinibacillus</taxon>
    </lineage>
</organism>
<feature type="domain" description="Endonuclease GajA/Old nuclease/RecF-like AAA" evidence="1">
    <location>
        <begin position="2"/>
        <end position="498"/>
    </location>
</feature>
<evidence type="ECO:0000313" key="2">
    <source>
        <dbReference type="EMBL" id="MEX3743565.1"/>
    </source>
</evidence>
<dbReference type="Gene3D" id="3.40.50.300">
    <property type="entry name" value="P-loop containing nucleotide triphosphate hydrolases"/>
    <property type="match status" value="2"/>
</dbReference>
<proteinExistence type="predicted"/>
<comment type="caution">
    <text evidence="2">The sequence shown here is derived from an EMBL/GenBank/DDBJ whole genome shotgun (WGS) entry which is preliminary data.</text>
</comment>